<feature type="compositionally biased region" description="Acidic residues" evidence="1">
    <location>
        <begin position="1"/>
        <end position="13"/>
    </location>
</feature>
<protein>
    <submittedName>
        <fullName evidence="2">Uncharacterized protein</fullName>
    </submittedName>
</protein>
<accession>A0A0F9HTW2</accession>
<gene>
    <name evidence="2" type="ORF">LCGC14_1957700</name>
</gene>
<dbReference type="EMBL" id="LAZR01021489">
    <property type="protein sequence ID" value="KKL85145.1"/>
    <property type="molecule type" value="Genomic_DNA"/>
</dbReference>
<name>A0A0F9HTW2_9ZZZZ</name>
<feature type="region of interest" description="Disordered" evidence="1">
    <location>
        <begin position="1"/>
        <end position="20"/>
    </location>
</feature>
<proteinExistence type="predicted"/>
<feature type="non-terminal residue" evidence="2">
    <location>
        <position position="20"/>
    </location>
</feature>
<comment type="caution">
    <text evidence="2">The sequence shown here is derived from an EMBL/GenBank/DDBJ whole genome shotgun (WGS) entry which is preliminary data.</text>
</comment>
<organism evidence="2">
    <name type="scientific">marine sediment metagenome</name>
    <dbReference type="NCBI Taxonomy" id="412755"/>
    <lineage>
        <taxon>unclassified sequences</taxon>
        <taxon>metagenomes</taxon>
        <taxon>ecological metagenomes</taxon>
    </lineage>
</organism>
<dbReference type="AlphaFoldDB" id="A0A0F9HTW2"/>
<evidence type="ECO:0000313" key="2">
    <source>
        <dbReference type="EMBL" id="KKL85145.1"/>
    </source>
</evidence>
<sequence length="20" mass="2055">MNDLDGADDDADDKDSGKSA</sequence>
<evidence type="ECO:0000256" key="1">
    <source>
        <dbReference type="SAM" id="MobiDB-lite"/>
    </source>
</evidence>
<reference evidence="2" key="1">
    <citation type="journal article" date="2015" name="Nature">
        <title>Complex archaea that bridge the gap between prokaryotes and eukaryotes.</title>
        <authorList>
            <person name="Spang A."/>
            <person name="Saw J.H."/>
            <person name="Jorgensen S.L."/>
            <person name="Zaremba-Niedzwiedzka K."/>
            <person name="Martijn J."/>
            <person name="Lind A.E."/>
            <person name="van Eijk R."/>
            <person name="Schleper C."/>
            <person name="Guy L."/>
            <person name="Ettema T.J."/>
        </authorList>
    </citation>
    <scope>NUCLEOTIDE SEQUENCE</scope>
</reference>